<organism evidence="5 6">
    <name type="scientific">Bradyrhizobium manausense</name>
    <dbReference type="NCBI Taxonomy" id="989370"/>
    <lineage>
        <taxon>Bacteria</taxon>
        <taxon>Pseudomonadati</taxon>
        <taxon>Pseudomonadota</taxon>
        <taxon>Alphaproteobacteria</taxon>
        <taxon>Hyphomicrobiales</taxon>
        <taxon>Nitrobacteraceae</taxon>
        <taxon>Bradyrhizobium</taxon>
    </lineage>
</organism>
<sequence>MLRQPNTGTVKSLQKGAFAAVRITYCGAVGDPTLPSPADEAFGLCVRLQHQRGEIWVDGRHMRKGALKDETTVYDLRCETIIHFHDPFDFLYLYLRHNALSDLATELDLGRFQYDVVAGANLLDPVLAHLGRCLLPALERPQEANELFIGYVSMALNTHFLRKYTISRPGNRPCRSGLAPWQLRTARALIRANLDGKMSLARIASECGLSAAHFARAFRISMGAPPHRWLMNQRIEQSKALLLDSTLSLTEIAIKCGFADQSHFTRSFSAALGATPGRWRLIRKT</sequence>
<dbReference type="PANTHER" id="PTHR46796:SF14">
    <property type="entry name" value="TRANSCRIPTIONAL REGULATORY PROTEIN"/>
    <property type="match status" value="1"/>
</dbReference>
<dbReference type="InterPro" id="IPR020449">
    <property type="entry name" value="Tscrpt_reg_AraC-type_HTH"/>
</dbReference>
<dbReference type="InterPro" id="IPR018060">
    <property type="entry name" value="HTH_AraC"/>
</dbReference>
<keyword evidence="1" id="KW-0805">Transcription regulation</keyword>
<dbReference type="GO" id="GO:0003700">
    <property type="term" value="F:DNA-binding transcription factor activity"/>
    <property type="evidence" value="ECO:0007669"/>
    <property type="project" value="InterPro"/>
</dbReference>
<dbReference type="Gene3D" id="1.10.10.60">
    <property type="entry name" value="Homeodomain-like"/>
    <property type="match status" value="2"/>
</dbReference>
<dbReference type="AlphaFoldDB" id="A0A0R3D031"/>
<gene>
    <name evidence="5" type="ORF">AOQ71_38925</name>
</gene>
<evidence type="ECO:0000256" key="3">
    <source>
        <dbReference type="ARBA" id="ARBA00023163"/>
    </source>
</evidence>
<dbReference type="SUPFAM" id="SSF46689">
    <property type="entry name" value="Homeodomain-like"/>
    <property type="match status" value="2"/>
</dbReference>
<evidence type="ECO:0000256" key="1">
    <source>
        <dbReference type="ARBA" id="ARBA00023015"/>
    </source>
</evidence>
<dbReference type="PANTHER" id="PTHR46796">
    <property type="entry name" value="HTH-TYPE TRANSCRIPTIONAL ACTIVATOR RHAS-RELATED"/>
    <property type="match status" value="1"/>
</dbReference>
<evidence type="ECO:0000259" key="4">
    <source>
        <dbReference type="PROSITE" id="PS01124"/>
    </source>
</evidence>
<dbReference type="InterPro" id="IPR009057">
    <property type="entry name" value="Homeodomain-like_sf"/>
</dbReference>
<dbReference type="Pfam" id="PF12833">
    <property type="entry name" value="HTH_18"/>
    <property type="match status" value="1"/>
</dbReference>
<evidence type="ECO:0000313" key="6">
    <source>
        <dbReference type="Proteomes" id="UP000051936"/>
    </source>
</evidence>
<dbReference type="GO" id="GO:0043565">
    <property type="term" value="F:sequence-specific DNA binding"/>
    <property type="evidence" value="ECO:0007669"/>
    <property type="project" value="InterPro"/>
</dbReference>
<dbReference type="InterPro" id="IPR018062">
    <property type="entry name" value="HTH_AraC-typ_CS"/>
</dbReference>
<dbReference type="PROSITE" id="PS01124">
    <property type="entry name" value="HTH_ARAC_FAMILY_2"/>
    <property type="match status" value="1"/>
</dbReference>
<feature type="domain" description="HTH araC/xylS-type" evidence="4">
    <location>
        <begin position="184"/>
        <end position="282"/>
    </location>
</feature>
<dbReference type="PROSITE" id="PS00041">
    <property type="entry name" value="HTH_ARAC_FAMILY_1"/>
    <property type="match status" value="1"/>
</dbReference>
<dbReference type="STRING" id="989370.AOQ71_38925"/>
<comment type="caution">
    <text evidence="5">The sequence shown here is derived from an EMBL/GenBank/DDBJ whole genome shotgun (WGS) entry which is preliminary data.</text>
</comment>
<evidence type="ECO:0000313" key="5">
    <source>
        <dbReference type="EMBL" id="KRQ00972.1"/>
    </source>
</evidence>
<dbReference type="SMART" id="SM00342">
    <property type="entry name" value="HTH_ARAC"/>
    <property type="match status" value="1"/>
</dbReference>
<reference evidence="5 6" key="1">
    <citation type="submission" date="2015-09" db="EMBL/GenBank/DDBJ databases">
        <title>Draft Genome Sequence of Bradyrhizobium manausense Strain BR 3351T, a Novel Symbiotic Nitrogen-Fixing Alphaproteobacterium Isolated from Brazilian Amazon Rain Forest.</title>
        <authorList>
            <person name="De Araujo J.L."/>
            <person name="Zilli J.E."/>
        </authorList>
    </citation>
    <scope>NUCLEOTIDE SEQUENCE [LARGE SCALE GENOMIC DNA]</scope>
    <source>
        <strain evidence="5 6">BR3351</strain>
    </source>
</reference>
<keyword evidence="6" id="KW-1185">Reference proteome</keyword>
<keyword evidence="3" id="KW-0804">Transcription</keyword>
<keyword evidence="2" id="KW-0238">DNA-binding</keyword>
<protein>
    <recommendedName>
        <fullName evidence="4">HTH araC/xylS-type domain-containing protein</fullName>
    </recommendedName>
</protein>
<dbReference type="PRINTS" id="PR00032">
    <property type="entry name" value="HTHARAC"/>
</dbReference>
<name>A0A0R3D031_9BRAD</name>
<dbReference type="Proteomes" id="UP000051936">
    <property type="component" value="Unassembled WGS sequence"/>
</dbReference>
<accession>A0A0R3D031</accession>
<proteinExistence type="predicted"/>
<dbReference type="EMBL" id="LJYG01000112">
    <property type="protein sequence ID" value="KRQ00972.1"/>
    <property type="molecule type" value="Genomic_DNA"/>
</dbReference>
<evidence type="ECO:0000256" key="2">
    <source>
        <dbReference type="ARBA" id="ARBA00023125"/>
    </source>
</evidence>
<dbReference type="InterPro" id="IPR050204">
    <property type="entry name" value="AraC_XylS_family_regulators"/>
</dbReference>